<gene>
    <name evidence="1" type="ORF">MLD38_021354</name>
</gene>
<dbReference type="Proteomes" id="UP001057402">
    <property type="component" value="Chromosome 6"/>
</dbReference>
<evidence type="ECO:0000313" key="2">
    <source>
        <dbReference type="Proteomes" id="UP001057402"/>
    </source>
</evidence>
<dbReference type="EMBL" id="CM042885">
    <property type="protein sequence ID" value="KAI4365363.1"/>
    <property type="molecule type" value="Genomic_DNA"/>
</dbReference>
<accession>A0ACB9QNZ2</accession>
<proteinExistence type="predicted"/>
<reference evidence="2" key="1">
    <citation type="journal article" date="2023" name="Front. Plant Sci.">
        <title>Chromosomal-level genome assembly of Melastoma candidum provides insights into trichome evolution.</title>
        <authorList>
            <person name="Zhong Y."/>
            <person name="Wu W."/>
            <person name="Sun C."/>
            <person name="Zou P."/>
            <person name="Liu Y."/>
            <person name="Dai S."/>
            <person name="Zhou R."/>
        </authorList>
    </citation>
    <scope>NUCLEOTIDE SEQUENCE [LARGE SCALE GENOMIC DNA]</scope>
</reference>
<organism evidence="1 2">
    <name type="scientific">Melastoma candidum</name>
    <dbReference type="NCBI Taxonomy" id="119954"/>
    <lineage>
        <taxon>Eukaryota</taxon>
        <taxon>Viridiplantae</taxon>
        <taxon>Streptophyta</taxon>
        <taxon>Embryophyta</taxon>
        <taxon>Tracheophyta</taxon>
        <taxon>Spermatophyta</taxon>
        <taxon>Magnoliopsida</taxon>
        <taxon>eudicotyledons</taxon>
        <taxon>Gunneridae</taxon>
        <taxon>Pentapetalae</taxon>
        <taxon>rosids</taxon>
        <taxon>malvids</taxon>
        <taxon>Myrtales</taxon>
        <taxon>Melastomataceae</taxon>
        <taxon>Melastomatoideae</taxon>
        <taxon>Melastomateae</taxon>
        <taxon>Melastoma</taxon>
    </lineage>
</organism>
<comment type="caution">
    <text evidence="1">The sequence shown here is derived from an EMBL/GenBank/DDBJ whole genome shotgun (WGS) entry which is preliminary data.</text>
</comment>
<sequence length="112" mass="12409">MLAFLLLTLSPPQLNVKEARSILQCCRDHGVNFFDAEVYANGRTEEIMGQFIRELGWRCSDSSSPPRSSEAAPAPTTRASLASTSSRNQVLLQAPRHGLRRRPLLPLILLPP</sequence>
<protein>
    <submittedName>
        <fullName evidence="1">Uncharacterized protein</fullName>
    </submittedName>
</protein>
<keyword evidence="2" id="KW-1185">Reference proteome</keyword>
<evidence type="ECO:0000313" key="1">
    <source>
        <dbReference type="EMBL" id="KAI4365363.1"/>
    </source>
</evidence>
<name>A0ACB9QNZ2_9MYRT</name>